<feature type="compositionally biased region" description="Low complexity" evidence="1">
    <location>
        <begin position="607"/>
        <end position="616"/>
    </location>
</feature>
<dbReference type="EMBL" id="JAVHJO010000010">
    <property type="protein sequence ID" value="KAK6535149.1"/>
    <property type="molecule type" value="Genomic_DNA"/>
</dbReference>
<feature type="region of interest" description="Disordered" evidence="1">
    <location>
        <begin position="503"/>
        <end position="540"/>
    </location>
</feature>
<evidence type="ECO:0000313" key="3">
    <source>
        <dbReference type="EMBL" id="KAK6535149.1"/>
    </source>
</evidence>
<dbReference type="Proteomes" id="UP001365542">
    <property type="component" value="Unassembled WGS sequence"/>
</dbReference>
<keyword evidence="2" id="KW-0472">Membrane</keyword>
<feature type="region of interest" description="Disordered" evidence="1">
    <location>
        <begin position="276"/>
        <end position="307"/>
    </location>
</feature>
<accession>A0AAV9X319</accession>
<keyword evidence="2" id="KW-1133">Transmembrane helix</keyword>
<feature type="region of interest" description="Disordered" evidence="1">
    <location>
        <begin position="680"/>
        <end position="703"/>
    </location>
</feature>
<feature type="compositionally biased region" description="Low complexity" evidence="1">
    <location>
        <begin position="623"/>
        <end position="632"/>
    </location>
</feature>
<feature type="region of interest" description="Disordered" evidence="1">
    <location>
        <begin position="571"/>
        <end position="646"/>
    </location>
</feature>
<evidence type="ECO:0000313" key="4">
    <source>
        <dbReference type="Proteomes" id="UP001365542"/>
    </source>
</evidence>
<feature type="region of interest" description="Disordered" evidence="1">
    <location>
        <begin position="733"/>
        <end position="759"/>
    </location>
</feature>
<feature type="region of interest" description="Disordered" evidence="1">
    <location>
        <begin position="114"/>
        <end position="146"/>
    </location>
</feature>
<feature type="compositionally biased region" description="Polar residues" evidence="1">
    <location>
        <begin position="278"/>
        <end position="287"/>
    </location>
</feature>
<evidence type="ECO:0000256" key="1">
    <source>
        <dbReference type="SAM" id="MobiDB-lite"/>
    </source>
</evidence>
<name>A0AAV9X319_9PEZI</name>
<feature type="region of interest" description="Disordered" evidence="1">
    <location>
        <begin position="182"/>
        <end position="216"/>
    </location>
</feature>
<feature type="transmembrane region" description="Helical" evidence="2">
    <location>
        <begin position="74"/>
        <end position="94"/>
    </location>
</feature>
<keyword evidence="2" id="KW-0812">Transmembrane</keyword>
<proteinExistence type="predicted"/>
<feature type="region of interest" description="Disordered" evidence="1">
    <location>
        <begin position="43"/>
        <end position="67"/>
    </location>
</feature>
<evidence type="ECO:0000256" key="2">
    <source>
        <dbReference type="SAM" id="Phobius"/>
    </source>
</evidence>
<reference evidence="3 4" key="1">
    <citation type="submission" date="2019-10" db="EMBL/GenBank/DDBJ databases">
        <authorList>
            <person name="Palmer J.M."/>
        </authorList>
    </citation>
    <scope>NUCLEOTIDE SEQUENCE [LARGE SCALE GENOMIC DNA]</scope>
    <source>
        <strain evidence="3 4">TWF694</strain>
    </source>
</reference>
<keyword evidence="4" id="KW-1185">Reference proteome</keyword>
<gene>
    <name evidence="3" type="ORF">TWF694_001627</name>
</gene>
<feature type="region of interest" description="Disordered" evidence="1">
    <location>
        <begin position="356"/>
        <end position="387"/>
    </location>
</feature>
<organism evidence="3 4">
    <name type="scientific">Orbilia ellipsospora</name>
    <dbReference type="NCBI Taxonomy" id="2528407"/>
    <lineage>
        <taxon>Eukaryota</taxon>
        <taxon>Fungi</taxon>
        <taxon>Dikarya</taxon>
        <taxon>Ascomycota</taxon>
        <taxon>Pezizomycotina</taxon>
        <taxon>Orbiliomycetes</taxon>
        <taxon>Orbiliales</taxon>
        <taxon>Orbiliaceae</taxon>
        <taxon>Orbilia</taxon>
    </lineage>
</organism>
<sequence length="806" mass="88815">MKHHHHAHRRALEEREPIAAAIPNNIVENPLATLKIRDTVQIRSTPSPTDDSGCAPDDNSPRCEKPVSTSTMTLPIVLGAAIPIVAALVILLVLHRRHVRKLKAEDRMDKTKSMDFGMEFPSAGGKKKKGKGEGPSHPSGRHKNQLSLDMDVAAPYLLPPELNGSRESLHSMSRVYIADDDKYKPSNSINRTPYGVGSSVNSQNQKAPSRLGRDSSIYTSSIRQHEDSTESLTADLLGHSGKMATSSPPARGASLPSNQKKLPELQIPEPVFDATRGGSANANNGPSHSLGLFPSHAEDRDSYIDQDGGDLRRSHLHLVPHIGFETTAELDTPNRGNIVPKGQSQPSIELTENHTHANNTSHQELLPSVPDTQSHRPPPLKLSQDISGGAFEGLDFGTETLEAKSYSGGNHQNPHTTIENDQDAFLPQVVEPEHQTQPVQTHPRMSTMGGLEVNYGDRLEPRRLSYGFRPLPPAAEPGEDAEERAMRIRSFYKEYFDDSNQGGLDYYAQALPPPPPPQQVQNNEYYGDVQGDYPVDQNADYHQGYYDQDYSQDYNQEYGDYYQENANYGDQYYDDTYASHPKPFAEPPTRRAMTPPPRAPPRFHNQPRPASGASSRGPPPPRSYSSQSNRYNGPPSRGIRAPSSLRKNALPEEPLMMLPTPHLLKEDAFASPIGFAPAPRSKEFRAGTESEVGSTRGGVRPYSPTVRAHTPLASAFDELSILPTPHQLRKSSTFTGLDFAPPRKFKNDNGDNFSDTGSIRSNRTGLSAAYNSRTGAYRVSRLPQDVVPMTESMTASLKPTWNMHNN</sequence>
<feature type="compositionally biased region" description="Basic and acidic residues" evidence="1">
    <location>
        <begin position="296"/>
        <end position="307"/>
    </location>
</feature>
<feature type="compositionally biased region" description="Polar residues" evidence="1">
    <location>
        <begin position="750"/>
        <end position="759"/>
    </location>
</feature>
<dbReference type="PANTHER" id="PTHR42088:SF1">
    <property type="entry name" value="YALI0F10131P"/>
    <property type="match status" value="1"/>
</dbReference>
<protein>
    <submittedName>
        <fullName evidence="3">Uncharacterized protein</fullName>
    </submittedName>
</protein>
<dbReference type="AlphaFoldDB" id="A0AAV9X319"/>
<dbReference type="PANTHER" id="PTHR42088">
    <property type="entry name" value="YALI0F10131P"/>
    <property type="match status" value="1"/>
</dbReference>
<comment type="caution">
    <text evidence="3">The sequence shown here is derived from an EMBL/GenBank/DDBJ whole genome shotgun (WGS) entry which is preliminary data.</text>
</comment>
<feature type="compositionally biased region" description="Polar residues" evidence="1">
    <location>
        <begin position="198"/>
        <end position="207"/>
    </location>
</feature>